<dbReference type="EMBL" id="CP086718">
    <property type="protein sequence ID" value="WOO84235.1"/>
    <property type="molecule type" value="Genomic_DNA"/>
</dbReference>
<evidence type="ECO:0000313" key="5">
    <source>
        <dbReference type="Proteomes" id="UP000827549"/>
    </source>
</evidence>
<comment type="similarity">
    <text evidence="2">Belongs to the NAD(P)-dependent epimerase/dehydratase family. Dihydroflavonol-4-reductase subfamily.</text>
</comment>
<name>A0AAF0YCK8_9TREE</name>
<dbReference type="PANTHER" id="PTHR10366:SF562">
    <property type="entry name" value="ALDEHYDE REDUCTASE II (AFU_ORTHOLOGUE AFUA_1G11360)"/>
    <property type="match status" value="1"/>
</dbReference>
<dbReference type="InterPro" id="IPR001509">
    <property type="entry name" value="Epimerase_deHydtase"/>
</dbReference>
<protein>
    <submittedName>
        <fullName evidence="4">Uncharacterized oxidoreductase</fullName>
    </submittedName>
</protein>
<evidence type="ECO:0000313" key="4">
    <source>
        <dbReference type="EMBL" id="WOO84235.1"/>
    </source>
</evidence>
<dbReference type="GeneID" id="87810928"/>
<organism evidence="4 5">
    <name type="scientific">Vanrija pseudolonga</name>
    <dbReference type="NCBI Taxonomy" id="143232"/>
    <lineage>
        <taxon>Eukaryota</taxon>
        <taxon>Fungi</taxon>
        <taxon>Dikarya</taxon>
        <taxon>Basidiomycota</taxon>
        <taxon>Agaricomycotina</taxon>
        <taxon>Tremellomycetes</taxon>
        <taxon>Trichosporonales</taxon>
        <taxon>Trichosporonaceae</taxon>
        <taxon>Vanrija</taxon>
    </lineage>
</organism>
<dbReference type="GO" id="GO:0016616">
    <property type="term" value="F:oxidoreductase activity, acting on the CH-OH group of donors, NAD or NADP as acceptor"/>
    <property type="evidence" value="ECO:0007669"/>
    <property type="project" value="TreeGrafter"/>
</dbReference>
<dbReference type="Pfam" id="PF01370">
    <property type="entry name" value="Epimerase"/>
    <property type="match status" value="1"/>
</dbReference>
<gene>
    <name evidence="4" type="primary">SPBC1773.04</name>
    <name evidence="4" type="ORF">LOC62_05G007757</name>
</gene>
<evidence type="ECO:0000259" key="3">
    <source>
        <dbReference type="Pfam" id="PF01370"/>
    </source>
</evidence>
<reference evidence="4" key="1">
    <citation type="submission" date="2023-10" db="EMBL/GenBank/DDBJ databases">
        <authorList>
            <person name="Noh H."/>
        </authorList>
    </citation>
    <scope>NUCLEOTIDE SEQUENCE</scope>
    <source>
        <strain evidence="4">DUCC4014</strain>
    </source>
</reference>
<proteinExistence type="inferred from homology"/>
<dbReference type="Gene3D" id="3.40.50.720">
    <property type="entry name" value="NAD(P)-binding Rossmann-like Domain"/>
    <property type="match status" value="1"/>
</dbReference>
<dbReference type="PANTHER" id="PTHR10366">
    <property type="entry name" value="NAD DEPENDENT EPIMERASE/DEHYDRATASE"/>
    <property type="match status" value="1"/>
</dbReference>
<dbReference type="Proteomes" id="UP000827549">
    <property type="component" value="Chromosome 5"/>
</dbReference>
<dbReference type="SUPFAM" id="SSF51735">
    <property type="entry name" value="NAD(P)-binding Rossmann-fold domains"/>
    <property type="match status" value="1"/>
</dbReference>
<evidence type="ECO:0000256" key="2">
    <source>
        <dbReference type="ARBA" id="ARBA00023445"/>
    </source>
</evidence>
<evidence type="ECO:0000256" key="1">
    <source>
        <dbReference type="ARBA" id="ARBA00023002"/>
    </source>
</evidence>
<dbReference type="RefSeq" id="XP_062630261.1">
    <property type="nucleotide sequence ID" value="XM_062774277.1"/>
</dbReference>
<dbReference type="AlphaFoldDB" id="A0AAF0YCK8"/>
<keyword evidence="1" id="KW-0560">Oxidoreductase</keyword>
<keyword evidence="5" id="KW-1185">Reference proteome</keyword>
<feature type="domain" description="NAD-dependent epimerase/dehydratase" evidence="3">
    <location>
        <begin position="10"/>
        <end position="279"/>
    </location>
</feature>
<sequence>MPAIPPNSLVLVTGASGFVGTHTVVTLAAKGFRVRAAVRSEDKGEHLQKLVGEALEYVVVPDQVVCSSKPGAYDLAANGVAGIIHLATPIPKGELAMKDPEEFFIKATITGLHNILASAVAAGSVKRFILVSSVCTVGPGTGGFAPLDLSVTLDEKSWYTDVVDTVRKLGAAANPMQKYAASKVEQEKAFWAYFDQPAAFDGVSILPSMVRATAAFSADLPQNFGPPMQYELGSTVRFMFPWLEPGQSDDKLSNSYDNFIDVRDVALSCVLALTTAEAGGERLISSADTLFGNDFALAAASFPELVAAGVNTGNADPAFRKQLEVKSPVYDGSKLARVLGITYRRKEDTLNETIAFVLASREK</sequence>
<dbReference type="InterPro" id="IPR036291">
    <property type="entry name" value="NAD(P)-bd_dom_sf"/>
</dbReference>
<dbReference type="InterPro" id="IPR050425">
    <property type="entry name" value="NAD(P)_dehydrat-like"/>
</dbReference>
<accession>A0AAF0YCK8</accession>